<keyword evidence="1" id="KW-0479">Metal-binding</keyword>
<keyword evidence="1" id="KW-0997">Cell inner membrane</keyword>
<keyword evidence="1 4" id="KW-0378">Hydrolase</keyword>
<dbReference type="InterPro" id="IPR026037">
    <property type="entry name" value="PgpA"/>
</dbReference>
<dbReference type="PIRSF" id="PIRSF006162">
    <property type="entry name" value="PgpA"/>
    <property type="match status" value="1"/>
</dbReference>
<dbReference type="SUPFAM" id="SSF101307">
    <property type="entry name" value="YutG-like"/>
    <property type="match status" value="1"/>
</dbReference>
<organism evidence="4 5">
    <name type="scientific">Baumannia cicadellinicola subsp. Homalodisca coagulata</name>
    <dbReference type="NCBI Taxonomy" id="374463"/>
    <lineage>
        <taxon>Bacteria</taxon>
        <taxon>Pseudomonadati</taxon>
        <taxon>Pseudomonadota</taxon>
        <taxon>Gammaproteobacteria</taxon>
        <taxon>Candidatus Palibaumannia</taxon>
    </lineage>
</organism>
<dbReference type="UniPathway" id="UPA00084">
    <property type="reaction ID" value="UER00504"/>
</dbReference>
<comment type="catalytic activity">
    <reaction evidence="1">
        <text>a 1,2-diacyl-sn-glycero-3-phospho-(1'-sn-glycero-3'-phosphate) + H2O = a 1,2-diacyl-sn-glycero-3-phospho-(1'-sn-glycerol) + phosphate</text>
        <dbReference type="Rhea" id="RHEA:33751"/>
        <dbReference type="ChEBI" id="CHEBI:15377"/>
        <dbReference type="ChEBI" id="CHEBI:43474"/>
        <dbReference type="ChEBI" id="CHEBI:60110"/>
        <dbReference type="ChEBI" id="CHEBI:64716"/>
        <dbReference type="EC" id="3.1.3.27"/>
    </reaction>
</comment>
<dbReference type="InterPro" id="IPR036681">
    <property type="entry name" value="PgpA-like_sf"/>
</dbReference>
<name>Q1LSN2_BAUCH</name>
<keyword evidence="1" id="KW-0443">Lipid metabolism</keyword>
<dbReference type="HOGENOM" id="CLU_103734_0_1_6"/>
<keyword evidence="2" id="KW-1133">Transmembrane helix</keyword>
<comment type="cofactor">
    <cofactor evidence="1">
        <name>Mg(2+)</name>
        <dbReference type="ChEBI" id="CHEBI:18420"/>
    </cofactor>
</comment>
<keyword evidence="5" id="KW-1185">Reference proteome</keyword>
<dbReference type="STRING" id="374463.BCI_0605"/>
<dbReference type="AlphaFoldDB" id="Q1LSN2"/>
<evidence type="ECO:0000313" key="4">
    <source>
        <dbReference type="EMBL" id="ABF14270.1"/>
    </source>
</evidence>
<feature type="transmembrane region" description="Helical" evidence="2">
    <location>
        <begin position="95"/>
        <end position="119"/>
    </location>
</feature>
<dbReference type="RefSeq" id="WP_011520765.1">
    <property type="nucleotide sequence ID" value="NC_007984.1"/>
</dbReference>
<dbReference type="KEGG" id="bci:BCI_0605"/>
<gene>
    <name evidence="4" type="primary">pgpA</name>
    <name evidence="4" type="ordered locus">BCI_0605</name>
</gene>
<keyword evidence="1" id="KW-0460">Magnesium</keyword>
<reference evidence="4 5" key="1">
    <citation type="journal article" date="2006" name="PLoS Biol.">
        <title>Metabolic complementarity and genomics of the dual bacterial symbiosis of sharpshooters.</title>
        <authorList>
            <person name="Wu D."/>
            <person name="Daugherty S.C."/>
            <person name="Van Aken S.E."/>
            <person name="Pai G.H."/>
            <person name="Watkins K.L."/>
            <person name="Khouri H."/>
            <person name="Tallon L.J."/>
            <person name="Zaborsky J.M."/>
            <person name="Dunbar H.E."/>
            <person name="Tran P.L."/>
            <person name="Moran N.A."/>
            <person name="Eisen J.A."/>
        </authorList>
    </citation>
    <scope>NUCLEOTIDE SEQUENCE [LARGE SCALE GENOMIC DNA]</scope>
    <source>
        <strain evidence="4">Hc</strain>
    </source>
</reference>
<dbReference type="GO" id="GO:0008962">
    <property type="term" value="F:phosphatidylglycerophosphatase activity"/>
    <property type="evidence" value="ECO:0007669"/>
    <property type="project" value="UniProtKB-EC"/>
</dbReference>
<keyword evidence="1" id="KW-0442">Lipid degradation</keyword>
<keyword evidence="1 2" id="KW-0472">Membrane</keyword>
<dbReference type="CDD" id="cd06971">
    <property type="entry name" value="PgpA"/>
    <property type="match status" value="1"/>
</dbReference>
<evidence type="ECO:0000256" key="2">
    <source>
        <dbReference type="SAM" id="Phobius"/>
    </source>
</evidence>
<dbReference type="Proteomes" id="UP000002427">
    <property type="component" value="Chromosome"/>
</dbReference>
<comment type="subcellular location">
    <subcellularLocation>
        <location evidence="1">Cell inner membrane</location>
        <topology evidence="1">Multi-pass membrane protein</topology>
    </subcellularLocation>
</comment>
<proteinExistence type="predicted"/>
<dbReference type="PANTHER" id="PTHR36305:SF1">
    <property type="entry name" value="PHOSPHATIDYLGLYCEROPHOSPHATASE A"/>
    <property type="match status" value="1"/>
</dbReference>
<feature type="transmembrane region" description="Helical" evidence="2">
    <location>
        <begin position="148"/>
        <end position="167"/>
    </location>
</feature>
<dbReference type="OrthoDB" id="9804091at2"/>
<feature type="domain" description="YutG/PgpA" evidence="3">
    <location>
        <begin position="21"/>
        <end position="160"/>
    </location>
</feature>
<comment type="function">
    <text evidence="1">Lipid phosphatase which dephosphorylates phosphatidylglycerophosphate (PGP) to phosphatidylglycerol (PG).</text>
</comment>
<dbReference type="GO" id="GO:0006655">
    <property type="term" value="P:phosphatidylglycerol biosynthetic process"/>
    <property type="evidence" value="ECO:0007669"/>
    <property type="project" value="UniProtKB-UniPathway"/>
</dbReference>
<comment type="pathway">
    <text evidence="1">Phospholipid metabolism; phosphatidylglycerol biosynthesis; phosphatidylglycerol from CDP-diacylglycerol: step 2/2.</text>
</comment>
<accession>Q1LSN2</accession>
<keyword evidence="1" id="KW-1003">Cell membrane</keyword>
<evidence type="ECO:0000313" key="5">
    <source>
        <dbReference type="Proteomes" id="UP000002427"/>
    </source>
</evidence>
<feature type="transmembrane region" description="Helical" evidence="2">
    <location>
        <begin position="20"/>
        <end position="48"/>
    </location>
</feature>
<dbReference type="PANTHER" id="PTHR36305">
    <property type="entry name" value="PHOSPHATIDYLGLYCEROPHOSPHATASE A"/>
    <property type="match status" value="1"/>
</dbReference>
<dbReference type="GO" id="GO:0046872">
    <property type="term" value="F:metal ion binding"/>
    <property type="evidence" value="ECO:0007669"/>
    <property type="project" value="UniProtKB-KW"/>
</dbReference>
<keyword evidence="1 2" id="KW-0812">Transmembrane</keyword>
<evidence type="ECO:0000256" key="1">
    <source>
        <dbReference type="PIRNR" id="PIRNR006162"/>
    </source>
</evidence>
<dbReference type="GO" id="GO:0009395">
    <property type="term" value="P:phospholipid catabolic process"/>
    <property type="evidence" value="ECO:0007669"/>
    <property type="project" value="UniProtKB-KW"/>
</dbReference>
<keyword evidence="1" id="KW-0595">Phospholipid degradation</keyword>
<dbReference type="EMBL" id="CP000238">
    <property type="protein sequence ID" value="ABF14270.1"/>
    <property type="molecule type" value="Genomic_DNA"/>
</dbReference>
<sequence>MNINNLTAKGRIKLSNPLHLLATCFGSSILMNWMPGTAGSLVAIPLWFVLHTLLSWPLDLFVIIFSWIIGIYVCHKTACDISIHDHSYIVWDELVGMWIILITLPHYTITLIALSFILFRFLDIWKPWPIRWCHDQVQGGIGIMLDDVIASIITTMILHISGLCSAIS</sequence>
<dbReference type="GO" id="GO:0005886">
    <property type="term" value="C:plasma membrane"/>
    <property type="evidence" value="ECO:0007669"/>
    <property type="project" value="UniProtKB-SubCell"/>
</dbReference>
<dbReference type="InterPro" id="IPR007686">
    <property type="entry name" value="YutG/PgpA"/>
</dbReference>
<evidence type="ECO:0000259" key="3">
    <source>
        <dbReference type="Pfam" id="PF04608"/>
    </source>
</evidence>
<dbReference type="EC" id="3.1.3.27" evidence="1"/>
<protein>
    <recommendedName>
        <fullName evidence="1">Phosphatidylglycerophosphatase A</fullName>
        <ecNumber evidence="1">3.1.3.27</ecNumber>
    </recommendedName>
    <alternativeName>
        <fullName evidence="1">Phosphatidylglycerolphosphate phosphatase A</fullName>
    </alternativeName>
</protein>
<dbReference type="Pfam" id="PF04608">
    <property type="entry name" value="PgpA"/>
    <property type="match status" value="1"/>
</dbReference>
<feature type="transmembrane region" description="Helical" evidence="2">
    <location>
        <begin position="54"/>
        <end position="74"/>
    </location>
</feature>
<keyword evidence="1" id="KW-1208">Phospholipid metabolism</keyword>